<evidence type="ECO:0000313" key="1">
    <source>
        <dbReference type="EMBL" id="MBM6577615.1"/>
    </source>
</evidence>
<gene>
    <name evidence="1" type="ORF">ILT43_14630</name>
</gene>
<dbReference type="Proteomes" id="UP000763641">
    <property type="component" value="Unassembled WGS sequence"/>
</dbReference>
<comment type="caution">
    <text evidence="1">The sequence shown here is derived from an EMBL/GenBank/DDBJ whole genome shotgun (WGS) entry which is preliminary data.</text>
</comment>
<evidence type="ECO:0000313" key="2">
    <source>
        <dbReference type="Proteomes" id="UP000763641"/>
    </source>
</evidence>
<protein>
    <submittedName>
        <fullName evidence="1">Uncharacterized protein</fullName>
    </submittedName>
</protein>
<organism evidence="1 2">
    <name type="scientific">Sphingomonas longa</name>
    <dbReference type="NCBI Taxonomy" id="2778730"/>
    <lineage>
        <taxon>Bacteria</taxon>
        <taxon>Pseudomonadati</taxon>
        <taxon>Pseudomonadota</taxon>
        <taxon>Alphaproteobacteria</taxon>
        <taxon>Sphingomonadales</taxon>
        <taxon>Sphingomonadaceae</taxon>
        <taxon>Sphingomonas</taxon>
    </lineage>
</organism>
<sequence length="96" mass="10941">MSNPDRTVRIDMDLDDQVRRYFGTDDLAAVPREALAAGIEHIRVDLGLERDRSRRFALWALLYMLDAAPDLDVAFADPADRDAARNFMDLAAFDER</sequence>
<keyword evidence="2" id="KW-1185">Reference proteome</keyword>
<proteinExistence type="predicted"/>
<reference evidence="1 2" key="1">
    <citation type="submission" date="2020-12" db="EMBL/GenBank/DDBJ databases">
        <title>Sphingomonas sp.</title>
        <authorList>
            <person name="Kim M.K."/>
        </authorList>
    </citation>
    <scope>NUCLEOTIDE SEQUENCE [LARGE SCALE GENOMIC DNA]</scope>
    <source>
        <strain evidence="1 2">BT552</strain>
    </source>
</reference>
<dbReference type="EMBL" id="JAFEMC010000004">
    <property type="protein sequence ID" value="MBM6577615.1"/>
    <property type="molecule type" value="Genomic_DNA"/>
</dbReference>
<name>A0ABS2D9L6_9SPHN</name>
<accession>A0ABS2D9L6</accession>